<reference evidence="4 5" key="1">
    <citation type="journal article" date="2015" name="Genome Biol. Evol.">
        <title>Phylogenomic analyses indicate that early fungi evolved digesting cell walls of algal ancestors of land plants.</title>
        <authorList>
            <person name="Chang Y."/>
            <person name="Wang S."/>
            <person name="Sekimoto S."/>
            <person name="Aerts A.L."/>
            <person name="Choi C."/>
            <person name="Clum A."/>
            <person name="LaButti K.M."/>
            <person name="Lindquist E.A."/>
            <person name="Yee Ngan C."/>
            <person name="Ohm R.A."/>
            <person name="Salamov A.A."/>
            <person name="Grigoriev I.V."/>
            <person name="Spatafora J.W."/>
            <person name="Berbee M.L."/>
        </authorList>
    </citation>
    <scope>NUCLEOTIDE SEQUENCE [LARGE SCALE GENOMIC DNA]</scope>
    <source>
        <strain evidence="4 5">NRRL 28638</strain>
    </source>
</reference>
<sequence>MNILSLINYVRIYWGFIGTVQALISYILTGPAMPSWGLFYHLMFGGIRSYCNNMSWEDIRTVRLKMKLLTSPLVGAKSKKIAIANRFRAQAKQIVKAFFIKTYGLEFWYDEDVMDWSKSGKLRAEWVIPNKLTLSNNNPVLLYIHGGGYIAGTFSNMRAVATKIAIDSNCLALGVDYRLAPEYTIQCMLEDVLATYFYLISKDADGFGMDPSQIAVGGESAGGGLASVFGHFVRDSGLPSPCGLVLLSPYVDVTHSQPSMRSNAEYDYLPLMNRHMPGKRPNLKEHDCVWQKGYCHPSPKVRGPFLARGYPLCPYKFINSPMVSPMCDNNFRGLPPVLVEVGDVEVFRDEGIVYGQLIMNSYKLSDLENKVIINVYEEMPHAWQHLLIFHDQTKRSIANISEFLKVAFSKNSNMKFESCSNFIKVDGNLEPYKFELNYDNIPSWKKICY</sequence>
<dbReference type="PANTHER" id="PTHR48081">
    <property type="entry name" value="AB HYDROLASE SUPERFAMILY PROTEIN C4A8.06C"/>
    <property type="match status" value="1"/>
</dbReference>
<dbReference type="STRING" id="796925.A0A137PGY0"/>
<proteinExistence type="predicted"/>
<dbReference type="EMBL" id="KQ964425">
    <property type="protein sequence ID" value="KXN74256.1"/>
    <property type="molecule type" value="Genomic_DNA"/>
</dbReference>
<feature type="domain" description="Alpha/beta hydrolase fold-3" evidence="3">
    <location>
        <begin position="141"/>
        <end position="273"/>
    </location>
</feature>
<dbReference type="InterPro" id="IPR029058">
    <property type="entry name" value="AB_hydrolase_fold"/>
</dbReference>
<evidence type="ECO:0000256" key="2">
    <source>
        <dbReference type="SAM" id="Phobius"/>
    </source>
</evidence>
<dbReference type="OrthoDB" id="408631at2759"/>
<evidence type="ECO:0000256" key="1">
    <source>
        <dbReference type="ARBA" id="ARBA00022801"/>
    </source>
</evidence>
<dbReference type="SUPFAM" id="SSF53474">
    <property type="entry name" value="alpha/beta-Hydrolases"/>
    <property type="match status" value="1"/>
</dbReference>
<dbReference type="PANTHER" id="PTHR48081:SF8">
    <property type="entry name" value="ALPHA_BETA HYDROLASE FOLD-3 DOMAIN-CONTAINING PROTEIN-RELATED"/>
    <property type="match status" value="1"/>
</dbReference>
<accession>A0A137PGY0</accession>
<evidence type="ECO:0000259" key="3">
    <source>
        <dbReference type="Pfam" id="PF07859"/>
    </source>
</evidence>
<organism evidence="4 5">
    <name type="scientific">Conidiobolus coronatus (strain ATCC 28846 / CBS 209.66 / NRRL 28638)</name>
    <name type="common">Delacroixia coronata</name>
    <dbReference type="NCBI Taxonomy" id="796925"/>
    <lineage>
        <taxon>Eukaryota</taxon>
        <taxon>Fungi</taxon>
        <taxon>Fungi incertae sedis</taxon>
        <taxon>Zoopagomycota</taxon>
        <taxon>Entomophthoromycotina</taxon>
        <taxon>Entomophthoromycetes</taxon>
        <taxon>Entomophthorales</taxon>
        <taxon>Ancylistaceae</taxon>
        <taxon>Conidiobolus</taxon>
    </lineage>
</organism>
<keyword evidence="2" id="KW-1133">Transmembrane helix</keyword>
<dbReference type="Proteomes" id="UP000070444">
    <property type="component" value="Unassembled WGS sequence"/>
</dbReference>
<dbReference type="InterPro" id="IPR013094">
    <property type="entry name" value="AB_hydrolase_3"/>
</dbReference>
<feature type="transmembrane region" description="Helical" evidence="2">
    <location>
        <begin position="12"/>
        <end position="32"/>
    </location>
</feature>
<name>A0A137PGY0_CONC2</name>
<dbReference type="Gene3D" id="3.40.50.1820">
    <property type="entry name" value="alpha/beta hydrolase"/>
    <property type="match status" value="1"/>
</dbReference>
<keyword evidence="1 4" id="KW-0378">Hydrolase</keyword>
<dbReference type="GO" id="GO:0016787">
    <property type="term" value="F:hydrolase activity"/>
    <property type="evidence" value="ECO:0007669"/>
    <property type="project" value="UniProtKB-KW"/>
</dbReference>
<protein>
    <submittedName>
        <fullName evidence="4">Alpha/beta-hydrolase</fullName>
    </submittedName>
</protein>
<feature type="domain" description="Alpha/beta hydrolase fold-3" evidence="3">
    <location>
        <begin position="319"/>
        <end position="384"/>
    </location>
</feature>
<dbReference type="Pfam" id="PF07859">
    <property type="entry name" value="Abhydrolase_3"/>
    <property type="match status" value="2"/>
</dbReference>
<gene>
    <name evidence="4" type="ORF">CONCODRAFT_67599</name>
</gene>
<keyword evidence="2" id="KW-0472">Membrane</keyword>
<dbReference type="OMA" id="IINDDCA"/>
<keyword evidence="5" id="KW-1185">Reference proteome</keyword>
<dbReference type="AlphaFoldDB" id="A0A137PGY0"/>
<evidence type="ECO:0000313" key="5">
    <source>
        <dbReference type="Proteomes" id="UP000070444"/>
    </source>
</evidence>
<dbReference type="InterPro" id="IPR050300">
    <property type="entry name" value="GDXG_lipolytic_enzyme"/>
</dbReference>
<keyword evidence="2" id="KW-0812">Transmembrane</keyword>
<evidence type="ECO:0000313" key="4">
    <source>
        <dbReference type="EMBL" id="KXN74256.1"/>
    </source>
</evidence>